<dbReference type="OrthoDB" id="10530114at2759"/>
<gene>
    <name evidence="4" type="ORF">BV898_00895</name>
</gene>
<evidence type="ECO:0000313" key="4">
    <source>
        <dbReference type="EMBL" id="OQV25207.1"/>
    </source>
</evidence>
<dbReference type="AlphaFoldDB" id="A0A1W0XCI4"/>
<reference evidence="5" key="1">
    <citation type="submission" date="2017-01" db="EMBL/GenBank/DDBJ databases">
        <title>Comparative genomics of anhydrobiosis in the tardigrade Hypsibius dujardini.</title>
        <authorList>
            <person name="Yoshida Y."/>
            <person name="Koutsovoulos G."/>
            <person name="Laetsch D."/>
            <person name="Stevens L."/>
            <person name="Kumar S."/>
            <person name="Horikawa D."/>
            <person name="Ishino K."/>
            <person name="Komine S."/>
            <person name="Tomita M."/>
            <person name="Blaxter M."/>
            <person name="Arakawa K."/>
        </authorList>
    </citation>
    <scope>NUCLEOTIDE SEQUENCE [LARGE SCALE GENOMIC DNA]</scope>
    <source>
        <strain evidence="5">Z151</strain>
    </source>
</reference>
<proteinExistence type="inferred from homology"/>
<comment type="similarity">
    <text evidence="1">Belongs to the SIKE family.</text>
</comment>
<organism evidence="4 5">
    <name type="scientific">Hypsibius exemplaris</name>
    <name type="common">Freshwater tardigrade</name>
    <dbReference type="NCBI Taxonomy" id="2072580"/>
    <lineage>
        <taxon>Eukaryota</taxon>
        <taxon>Metazoa</taxon>
        <taxon>Ecdysozoa</taxon>
        <taxon>Tardigrada</taxon>
        <taxon>Eutardigrada</taxon>
        <taxon>Parachela</taxon>
        <taxon>Hypsibioidea</taxon>
        <taxon>Hypsibiidae</taxon>
        <taxon>Hypsibius</taxon>
    </lineage>
</organism>
<evidence type="ECO:0000256" key="3">
    <source>
        <dbReference type="SAM" id="MobiDB-lite"/>
    </source>
</evidence>
<protein>
    <submittedName>
        <fullName evidence="4">Uncharacterized protein</fullName>
    </submittedName>
</protein>
<dbReference type="Proteomes" id="UP000192578">
    <property type="component" value="Unassembled WGS sequence"/>
</dbReference>
<dbReference type="PANTHER" id="PTHR12186:SF2">
    <property type="entry name" value="FGFR1 ONCOGENE PARTNER 2 HOMOLOG"/>
    <property type="match status" value="1"/>
</dbReference>
<evidence type="ECO:0000256" key="1">
    <source>
        <dbReference type="ARBA" id="ARBA00005537"/>
    </source>
</evidence>
<accession>A0A1W0XCI4</accession>
<name>A0A1W0XCI4_HYPEX</name>
<evidence type="ECO:0000256" key="2">
    <source>
        <dbReference type="ARBA" id="ARBA00023054"/>
    </source>
</evidence>
<feature type="region of interest" description="Disordered" evidence="3">
    <location>
        <begin position="250"/>
        <end position="270"/>
    </location>
</feature>
<dbReference type="Pfam" id="PF05769">
    <property type="entry name" value="SIKE"/>
    <property type="match status" value="1"/>
</dbReference>
<sequence>MQPTFIQEEFTAITSKFNVRFKSFKVSLESFGLPTHPPQGNKLNPNRIINPLETHMAVSMSDVLQTARSLTSNMRHRDTVMESNRRLARSALCRLESNLEADASVEKMSTGERSLTLSDPLPPLIKDSPQYRLLYEDNQKLYVVVAEQQLTLEMIMEKYRAKMAESTDAVKSFVAAQKCLERKDGILGALMHEKGVLLQAMNKAVWEDDGDDVALSEHAAELAADNATLREVVRASLQLNGRTFLSTLSAERGNQTSPLGDVVEPNPTNS</sequence>
<comment type="caution">
    <text evidence="4">The sequence shown here is derived from an EMBL/GenBank/DDBJ whole genome shotgun (WGS) entry which is preliminary data.</text>
</comment>
<dbReference type="PANTHER" id="PTHR12186">
    <property type="entry name" value="SIKE FAMILY MEMBER"/>
    <property type="match status" value="1"/>
</dbReference>
<keyword evidence="5" id="KW-1185">Reference proteome</keyword>
<dbReference type="InterPro" id="IPR008555">
    <property type="entry name" value="SIKE"/>
</dbReference>
<dbReference type="EMBL" id="MTYJ01000003">
    <property type="protein sequence ID" value="OQV25207.1"/>
    <property type="molecule type" value="Genomic_DNA"/>
</dbReference>
<evidence type="ECO:0000313" key="5">
    <source>
        <dbReference type="Proteomes" id="UP000192578"/>
    </source>
</evidence>
<keyword evidence="2" id="KW-0175">Coiled coil</keyword>